<geneLocation type="chloroplast" evidence="9"/>
<keyword evidence="4 6" id="KW-0689">Ribosomal protein</keyword>
<comment type="subunit">
    <text evidence="6">Part of the 30S ribosomal subunit.</text>
</comment>
<evidence type="ECO:0000259" key="8">
    <source>
        <dbReference type="Pfam" id="PF00177"/>
    </source>
</evidence>
<dbReference type="PROSITE" id="PS00052">
    <property type="entry name" value="RIBOSOMAL_S7"/>
    <property type="match status" value="1"/>
</dbReference>
<dbReference type="Gene3D" id="1.10.455.10">
    <property type="entry name" value="Ribosomal protein S7 domain"/>
    <property type="match status" value="1"/>
</dbReference>
<accession>I6NJI6</accession>
<dbReference type="GO" id="GO:0009507">
    <property type="term" value="C:chloroplast"/>
    <property type="evidence" value="ECO:0007669"/>
    <property type="project" value="UniProtKB-SubCell"/>
</dbReference>
<dbReference type="NCBIfam" id="TIGR01029">
    <property type="entry name" value="rpsG_bact"/>
    <property type="match status" value="1"/>
</dbReference>
<evidence type="ECO:0000256" key="6">
    <source>
        <dbReference type="HAMAP-Rule" id="MF_00480"/>
    </source>
</evidence>
<dbReference type="InterPro" id="IPR020606">
    <property type="entry name" value="Ribosomal_uS7_CS"/>
</dbReference>
<dbReference type="PIRSF" id="PIRSF002122">
    <property type="entry name" value="RPS7p_RPS7a_RPS5e_RPS7o"/>
    <property type="match status" value="1"/>
</dbReference>
<protein>
    <recommendedName>
        <fullName evidence="6">Small ribosomal subunit protein uS7c</fullName>
    </recommendedName>
</protein>
<keyword evidence="5 6" id="KW-0687">Ribonucleoprotein</keyword>
<keyword evidence="9" id="KW-0934">Plastid</keyword>
<keyword evidence="3 6" id="KW-0694">RNA-binding</keyword>
<gene>
    <name evidence="6 9" type="primary">rps7</name>
</gene>
<evidence type="ECO:0000256" key="7">
    <source>
        <dbReference type="RuleBase" id="RU003619"/>
    </source>
</evidence>
<feature type="domain" description="Small ribosomal subunit protein uS7" evidence="8">
    <location>
        <begin position="2"/>
        <end position="149"/>
    </location>
</feature>
<keyword evidence="2 6" id="KW-0699">rRNA-binding</keyword>
<dbReference type="CDD" id="cd14869">
    <property type="entry name" value="uS7_Bacteria"/>
    <property type="match status" value="1"/>
</dbReference>
<dbReference type="InterPro" id="IPR023798">
    <property type="entry name" value="Ribosomal_uS7_dom"/>
</dbReference>
<dbReference type="GO" id="GO:0006412">
    <property type="term" value="P:translation"/>
    <property type="evidence" value="ECO:0007669"/>
    <property type="project" value="UniProtKB-UniRule"/>
</dbReference>
<dbReference type="HAMAP" id="MF_00480_B">
    <property type="entry name" value="Ribosomal_uS7_B"/>
    <property type="match status" value="1"/>
</dbReference>
<dbReference type="Pfam" id="PF00177">
    <property type="entry name" value="Ribosomal_S7"/>
    <property type="match status" value="1"/>
</dbReference>
<comment type="similarity">
    <text evidence="1 6 7">Belongs to the universal ribosomal protein uS7 family.</text>
</comment>
<reference evidence="9" key="1">
    <citation type="journal article" date="2013" name="J. Eukaryot. Microbiol.">
        <title>Tracing patterns of chloroplast evolution in euglenoids: contributions from Colacium vesiculosum and Strombomonas acuminata (Euglenophyta).</title>
        <authorList>
            <person name="Wiegert K.E."/>
            <person name="Bennett M.S."/>
            <person name="Triemer R.E."/>
        </authorList>
    </citation>
    <scope>NUCLEOTIDE SEQUENCE</scope>
</reference>
<dbReference type="EMBL" id="JN674636">
    <property type="protein sequence ID" value="AEW12948.1"/>
    <property type="molecule type" value="Genomic_DNA"/>
</dbReference>
<sequence>MSRRKTAKKRIITHDPVYNSTLVSMIINRILLKGKKALPKKIFYEAMTNIEKFSKKDPLEVLNKAVINATPLLEVRSRRVGGAIYQVPREVKPERGNSLALRLIIKAARERPGRGMVKKLGNELIDAYNYTGSAVKKKEDMHRMAQANKAFSNLRRKKK</sequence>
<name>I6NJI6_9EUGL</name>
<evidence type="ECO:0000256" key="5">
    <source>
        <dbReference type="ARBA" id="ARBA00023274"/>
    </source>
</evidence>
<comment type="function">
    <text evidence="6">One of the primary rRNA binding proteins, it binds directly to 16S rRNA where it nucleates assembly of the head domain of the 30S subunit.</text>
</comment>
<dbReference type="GO" id="GO:0015935">
    <property type="term" value="C:small ribosomal subunit"/>
    <property type="evidence" value="ECO:0007669"/>
    <property type="project" value="InterPro"/>
</dbReference>
<dbReference type="GO" id="GO:0019843">
    <property type="term" value="F:rRNA binding"/>
    <property type="evidence" value="ECO:0007669"/>
    <property type="project" value="UniProtKB-UniRule"/>
</dbReference>
<evidence type="ECO:0000256" key="1">
    <source>
        <dbReference type="ARBA" id="ARBA00007151"/>
    </source>
</evidence>
<proteinExistence type="inferred from homology"/>
<comment type="subcellular location">
    <subcellularLocation>
        <location evidence="6">Plastid</location>
        <location evidence="6">Chloroplast</location>
    </subcellularLocation>
</comment>
<evidence type="ECO:0000256" key="4">
    <source>
        <dbReference type="ARBA" id="ARBA00022980"/>
    </source>
</evidence>
<evidence type="ECO:0000256" key="2">
    <source>
        <dbReference type="ARBA" id="ARBA00022730"/>
    </source>
</evidence>
<dbReference type="AlphaFoldDB" id="I6NJI6"/>
<evidence type="ECO:0000256" key="3">
    <source>
        <dbReference type="ARBA" id="ARBA00022884"/>
    </source>
</evidence>
<dbReference type="InterPro" id="IPR000235">
    <property type="entry name" value="Ribosomal_uS7"/>
</dbReference>
<dbReference type="GO" id="GO:0003735">
    <property type="term" value="F:structural constituent of ribosome"/>
    <property type="evidence" value="ECO:0007669"/>
    <property type="project" value="InterPro"/>
</dbReference>
<dbReference type="SUPFAM" id="SSF47973">
    <property type="entry name" value="Ribosomal protein S7"/>
    <property type="match status" value="1"/>
</dbReference>
<keyword evidence="9" id="KW-0150">Chloroplast</keyword>
<dbReference type="FunFam" id="1.10.455.10:FF:000001">
    <property type="entry name" value="30S ribosomal protein S7"/>
    <property type="match status" value="1"/>
</dbReference>
<organism evidence="9">
    <name type="scientific">Colacium vesiculosum</name>
    <dbReference type="NCBI Taxonomy" id="102910"/>
    <lineage>
        <taxon>Eukaryota</taxon>
        <taxon>Discoba</taxon>
        <taxon>Euglenozoa</taxon>
        <taxon>Euglenida</taxon>
        <taxon>Spirocuta</taxon>
        <taxon>Euglenophyceae</taxon>
        <taxon>Euglenales</taxon>
        <taxon>Euglenaceae</taxon>
        <taxon>Colacium</taxon>
    </lineage>
</organism>
<dbReference type="InterPro" id="IPR036823">
    <property type="entry name" value="Ribosomal_uS7_dom_sf"/>
</dbReference>
<evidence type="ECO:0000313" key="9">
    <source>
        <dbReference type="EMBL" id="AEW12948.1"/>
    </source>
</evidence>
<dbReference type="InterPro" id="IPR005717">
    <property type="entry name" value="Ribosomal_uS7_bac/org-type"/>
</dbReference>
<dbReference type="PANTHER" id="PTHR11205">
    <property type="entry name" value="RIBOSOMAL PROTEIN S7"/>
    <property type="match status" value="1"/>
</dbReference>